<dbReference type="Gene3D" id="3.30.559.10">
    <property type="entry name" value="Chloramphenicol acetyltransferase-like domain"/>
    <property type="match status" value="1"/>
</dbReference>
<evidence type="ECO:0000313" key="4">
    <source>
        <dbReference type="EMBL" id="KAF8772283.1"/>
    </source>
</evidence>
<feature type="region of interest" description="Disordered" evidence="3">
    <location>
        <begin position="296"/>
        <end position="382"/>
    </location>
</feature>
<evidence type="ECO:0000256" key="3">
    <source>
        <dbReference type="SAM" id="MobiDB-lite"/>
    </source>
</evidence>
<comment type="caution">
    <text evidence="4">The sequence shown here is derived from an EMBL/GenBank/DDBJ whole genome shotgun (WGS) entry which is preliminary data.</text>
</comment>
<keyword evidence="5" id="KW-1185">Reference proteome</keyword>
<name>A0A835FSC3_9POAL</name>
<dbReference type="PANTHER" id="PTHR31147">
    <property type="entry name" value="ACYL TRANSFERASE 4"/>
    <property type="match status" value="1"/>
</dbReference>
<reference evidence="4" key="1">
    <citation type="submission" date="2020-07" db="EMBL/GenBank/DDBJ databases">
        <title>Genome sequence and genetic diversity analysis of an under-domesticated orphan crop, white fonio (Digitaria exilis).</title>
        <authorList>
            <person name="Bennetzen J.L."/>
            <person name="Chen S."/>
            <person name="Ma X."/>
            <person name="Wang X."/>
            <person name="Yssel A.E.J."/>
            <person name="Chaluvadi S.R."/>
            <person name="Johnson M."/>
            <person name="Gangashetty P."/>
            <person name="Hamidou F."/>
            <person name="Sanogo M.D."/>
            <person name="Zwaenepoel A."/>
            <person name="Wallace J."/>
            <person name="Van De Peer Y."/>
            <person name="Van Deynze A."/>
        </authorList>
    </citation>
    <scope>NUCLEOTIDE SEQUENCE</scope>
    <source>
        <tissue evidence="4">Leaves</tissue>
    </source>
</reference>
<gene>
    <name evidence="4" type="ORF">HU200_005927</name>
</gene>
<dbReference type="InterPro" id="IPR050898">
    <property type="entry name" value="Plant_acyltransferase"/>
</dbReference>
<dbReference type="Proteomes" id="UP000636709">
    <property type="component" value="Unassembled WGS sequence"/>
</dbReference>
<sequence length="401" mass="43022">MEPAAAKAVERLAQRLVPPAEPTPTGPHRLSWLDRYPTQMALIESLHVFKPDPARDGVSPAATIERALAQALLDYYPLAGRLAVSEDAGGLHVDCSGEGVWFIEAAVQCRLEDVDYLEYPLQIPRTSSSRTRCLGPPTRRRTSSSCSSSHAVADGLGAAKFMGAVGDLARGADQISPPPTWGRDAIPDPAGAHVGILPELDGAKRLEYLAIDISANYIDHFKSQFAAASGGGRCSAFEGQAASQSIAFGSVGMGLLEQLWDETVAGPRPESGLGRLRKYSSFFPLLVILPCARRRRDSSGGRRGGGGARGDAQHHHRPPAVAVRRTSHRAASRTAPPCRPPGQRAGLPVRHSYHTKADSWRRLRRKSKGAEGPEPAVGPRSPTVYDWVVISSFGSVNQRES</sequence>
<evidence type="ECO:0000256" key="1">
    <source>
        <dbReference type="ARBA" id="ARBA00009861"/>
    </source>
</evidence>
<comment type="similarity">
    <text evidence="2">Belongs to the DRM1/ARP family.</text>
</comment>
<evidence type="ECO:0000313" key="5">
    <source>
        <dbReference type="Proteomes" id="UP000636709"/>
    </source>
</evidence>
<proteinExistence type="inferred from homology"/>
<protein>
    <submittedName>
        <fullName evidence="4">Uncharacterized protein</fullName>
    </submittedName>
</protein>
<dbReference type="EMBL" id="JACEFO010000419">
    <property type="protein sequence ID" value="KAF8772283.1"/>
    <property type="molecule type" value="Genomic_DNA"/>
</dbReference>
<dbReference type="AlphaFoldDB" id="A0A835FSC3"/>
<accession>A0A835FSC3</accession>
<dbReference type="Pfam" id="PF02458">
    <property type="entry name" value="Transferase"/>
    <property type="match status" value="1"/>
</dbReference>
<dbReference type="GO" id="GO:0016747">
    <property type="term" value="F:acyltransferase activity, transferring groups other than amino-acyl groups"/>
    <property type="evidence" value="ECO:0007669"/>
    <property type="project" value="UniProtKB-ARBA"/>
</dbReference>
<comment type="similarity">
    <text evidence="1">Belongs to the plant acyltransferase family.</text>
</comment>
<dbReference type="PANTHER" id="PTHR31147:SF3">
    <property type="entry name" value="ACYL TRANSFERASE 7"/>
    <property type="match status" value="1"/>
</dbReference>
<evidence type="ECO:0000256" key="2">
    <source>
        <dbReference type="ARBA" id="ARBA00010502"/>
    </source>
</evidence>
<dbReference type="Pfam" id="PF05564">
    <property type="entry name" value="Auxin_repressed"/>
    <property type="match status" value="1"/>
</dbReference>
<dbReference type="OrthoDB" id="2012405at2759"/>
<dbReference type="InterPro" id="IPR008406">
    <property type="entry name" value="DRM/ARP"/>
</dbReference>
<dbReference type="InterPro" id="IPR023213">
    <property type="entry name" value="CAT-like_dom_sf"/>
</dbReference>
<organism evidence="4 5">
    <name type="scientific">Digitaria exilis</name>
    <dbReference type="NCBI Taxonomy" id="1010633"/>
    <lineage>
        <taxon>Eukaryota</taxon>
        <taxon>Viridiplantae</taxon>
        <taxon>Streptophyta</taxon>
        <taxon>Embryophyta</taxon>
        <taxon>Tracheophyta</taxon>
        <taxon>Spermatophyta</taxon>
        <taxon>Magnoliopsida</taxon>
        <taxon>Liliopsida</taxon>
        <taxon>Poales</taxon>
        <taxon>Poaceae</taxon>
        <taxon>PACMAD clade</taxon>
        <taxon>Panicoideae</taxon>
        <taxon>Panicodae</taxon>
        <taxon>Paniceae</taxon>
        <taxon>Anthephorinae</taxon>
        <taxon>Digitaria</taxon>
    </lineage>
</organism>